<organism evidence="1 2">
    <name type="scientific">Durusdinium trenchii</name>
    <dbReference type="NCBI Taxonomy" id="1381693"/>
    <lineage>
        <taxon>Eukaryota</taxon>
        <taxon>Sar</taxon>
        <taxon>Alveolata</taxon>
        <taxon>Dinophyceae</taxon>
        <taxon>Suessiales</taxon>
        <taxon>Symbiodiniaceae</taxon>
        <taxon>Durusdinium</taxon>
    </lineage>
</organism>
<sequence>MPVLEKVADMVAGLKANKIHSLSDEDLYYELAYRKVDYSENRQENESKLLDALSGRINWRS</sequence>
<dbReference type="EMBL" id="CAXAMN010021448">
    <property type="protein sequence ID" value="CAK9059666.1"/>
    <property type="molecule type" value="Genomic_DNA"/>
</dbReference>
<accession>A0ABP0N7S4</accession>
<name>A0ABP0N7S4_9DINO</name>
<reference evidence="1 2" key="1">
    <citation type="submission" date="2024-02" db="EMBL/GenBank/DDBJ databases">
        <authorList>
            <person name="Chen Y."/>
            <person name="Shah S."/>
            <person name="Dougan E. K."/>
            <person name="Thang M."/>
            <person name="Chan C."/>
        </authorList>
    </citation>
    <scope>NUCLEOTIDE SEQUENCE [LARGE SCALE GENOMIC DNA]</scope>
</reference>
<comment type="caution">
    <text evidence="1">The sequence shown here is derived from an EMBL/GenBank/DDBJ whole genome shotgun (WGS) entry which is preliminary data.</text>
</comment>
<dbReference type="Proteomes" id="UP001642484">
    <property type="component" value="Unassembled WGS sequence"/>
</dbReference>
<keyword evidence="2" id="KW-1185">Reference proteome</keyword>
<proteinExistence type="predicted"/>
<gene>
    <name evidence="1" type="ORF">CCMP2556_LOCUS29373</name>
</gene>
<evidence type="ECO:0000313" key="1">
    <source>
        <dbReference type="EMBL" id="CAK9059666.1"/>
    </source>
</evidence>
<protein>
    <submittedName>
        <fullName evidence="1">Uncharacterized protein</fullName>
    </submittedName>
</protein>
<evidence type="ECO:0000313" key="2">
    <source>
        <dbReference type="Proteomes" id="UP001642484"/>
    </source>
</evidence>